<evidence type="ECO:0000313" key="2">
    <source>
        <dbReference type="Proteomes" id="UP000784294"/>
    </source>
</evidence>
<organism evidence="1 2">
    <name type="scientific">Protopolystoma xenopodis</name>
    <dbReference type="NCBI Taxonomy" id="117903"/>
    <lineage>
        <taxon>Eukaryota</taxon>
        <taxon>Metazoa</taxon>
        <taxon>Spiralia</taxon>
        <taxon>Lophotrochozoa</taxon>
        <taxon>Platyhelminthes</taxon>
        <taxon>Monogenea</taxon>
        <taxon>Polyopisthocotylea</taxon>
        <taxon>Polystomatidea</taxon>
        <taxon>Polystomatidae</taxon>
        <taxon>Protopolystoma</taxon>
    </lineage>
</organism>
<dbReference type="PROSITE" id="PS51257">
    <property type="entry name" value="PROKAR_LIPOPROTEIN"/>
    <property type="match status" value="1"/>
</dbReference>
<sequence length="203" mass="20916">MSRLTDDADYGAGKTSENVGISHLVLSCAPRLKNITLENCPELAAILIHPITQLSRLDGLPVSVAAASASADSIAGISGNCPAAAAVAAAAAAVAAAAASANSTTSSSGCISSIATSSSIPVSNHLQSTGGAFSGGFPSLQLPGLLPNTSQMTCSFDPLPALRRVRIIRCPKFAIYHWLYTAALLYPEHDENLFITFRKVAYL</sequence>
<gene>
    <name evidence="1" type="ORF">PXEA_LOCUS10315</name>
</gene>
<dbReference type="Proteomes" id="UP000784294">
    <property type="component" value="Unassembled WGS sequence"/>
</dbReference>
<name>A0A448WPF9_9PLAT</name>
<comment type="caution">
    <text evidence="1">The sequence shown here is derived from an EMBL/GenBank/DDBJ whole genome shotgun (WGS) entry which is preliminary data.</text>
</comment>
<keyword evidence="2" id="KW-1185">Reference proteome</keyword>
<reference evidence="1" key="1">
    <citation type="submission" date="2018-11" db="EMBL/GenBank/DDBJ databases">
        <authorList>
            <consortium name="Pathogen Informatics"/>
        </authorList>
    </citation>
    <scope>NUCLEOTIDE SEQUENCE</scope>
</reference>
<protein>
    <submittedName>
        <fullName evidence="1">Uncharacterized protein</fullName>
    </submittedName>
</protein>
<evidence type="ECO:0000313" key="1">
    <source>
        <dbReference type="EMBL" id="VEL16875.1"/>
    </source>
</evidence>
<dbReference type="OrthoDB" id="10036898at2759"/>
<dbReference type="EMBL" id="CAAALY010030211">
    <property type="protein sequence ID" value="VEL16875.1"/>
    <property type="molecule type" value="Genomic_DNA"/>
</dbReference>
<dbReference type="AlphaFoldDB" id="A0A448WPF9"/>
<proteinExistence type="predicted"/>
<accession>A0A448WPF9</accession>